<protein>
    <submittedName>
        <fullName evidence="2">Uncharacterized protein</fullName>
    </submittedName>
</protein>
<name>A0ABQ6NCM8_9STRA</name>
<feature type="compositionally biased region" description="Basic residues" evidence="1">
    <location>
        <begin position="128"/>
        <end position="137"/>
    </location>
</feature>
<comment type="caution">
    <text evidence="2">The sequence shown here is derived from an EMBL/GenBank/DDBJ whole genome shotgun (WGS) entry which is preliminary data.</text>
</comment>
<keyword evidence="3" id="KW-1185">Reference proteome</keyword>
<evidence type="ECO:0000313" key="3">
    <source>
        <dbReference type="Proteomes" id="UP001165060"/>
    </source>
</evidence>
<feature type="non-terminal residue" evidence="2">
    <location>
        <position position="1"/>
    </location>
</feature>
<evidence type="ECO:0000256" key="1">
    <source>
        <dbReference type="SAM" id="MobiDB-lite"/>
    </source>
</evidence>
<feature type="compositionally biased region" description="Acidic residues" evidence="1">
    <location>
        <begin position="102"/>
        <end position="117"/>
    </location>
</feature>
<evidence type="ECO:0000313" key="2">
    <source>
        <dbReference type="EMBL" id="GMI55362.1"/>
    </source>
</evidence>
<accession>A0ABQ6NCM8</accession>
<dbReference type="EMBL" id="BRYB01006333">
    <property type="protein sequence ID" value="GMI55362.1"/>
    <property type="molecule type" value="Genomic_DNA"/>
</dbReference>
<gene>
    <name evidence="2" type="ORF">TeGR_g5849</name>
</gene>
<feature type="region of interest" description="Disordered" evidence="1">
    <location>
        <begin position="84"/>
        <end position="137"/>
    </location>
</feature>
<sequence length="137" mass="14620">PQPPPRTQTEKLARVAPGVREDRVALGTVEAALKTVKNHGWLEKSGIEEATDKFMSILNPTQQAKFLLWTDHNSEAIDQLDYVNAPPASAGPAKTPVFYFGDQEDEDEEDDEEEGGDGDGGGAGAAKGKSKAKGGKK</sequence>
<proteinExistence type="predicted"/>
<organism evidence="2 3">
    <name type="scientific">Tetraparma gracilis</name>
    <dbReference type="NCBI Taxonomy" id="2962635"/>
    <lineage>
        <taxon>Eukaryota</taxon>
        <taxon>Sar</taxon>
        <taxon>Stramenopiles</taxon>
        <taxon>Ochrophyta</taxon>
        <taxon>Bolidophyceae</taxon>
        <taxon>Parmales</taxon>
        <taxon>Triparmaceae</taxon>
        <taxon>Tetraparma</taxon>
    </lineage>
</organism>
<reference evidence="2 3" key="1">
    <citation type="journal article" date="2023" name="Commun. Biol.">
        <title>Genome analysis of Parmales, the sister group of diatoms, reveals the evolutionary specialization of diatoms from phago-mixotrophs to photoautotrophs.</title>
        <authorList>
            <person name="Ban H."/>
            <person name="Sato S."/>
            <person name="Yoshikawa S."/>
            <person name="Yamada K."/>
            <person name="Nakamura Y."/>
            <person name="Ichinomiya M."/>
            <person name="Sato N."/>
            <person name="Blanc-Mathieu R."/>
            <person name="Endo H."/>
            <person name="Kuwata A."/>
            <person name="Ogata H."/>
        </authorList>
    </citation>
    <scope>NUCLEOTIDE SEQUENCE [LARGE SCALE GENOMIC DNA]</scope>
</reference>
<dbReference type="Proteomes" id="UP001165060">
    <property type="component" value="Unassembled WGS sequence"/>
</dbReference>